<evidence type="ECO:0000256" key="2">
    <source>
        <dbReference type="ARBA" id="ARBA00022977"/>
    </source>
</evidence>
<proteinExistence type="predicted"/>
<dbReference type="EMBL" id="FNCQ01000002">
    <property type="protein sequence ID" value="SDG27727.1"/>
    <property type="molecule type" value="Genomic_DNA"/>
</dbReference>
<dbReference type="GO" id="GO:0009228">
    <property type="term" value="P:thiamine biosynthetic process"/>
    <property type="evidence" value="ECO:0007669"/>
    <property type="project" value="UniProtKB-KW"/>
</dbReference>
<comment type="pathway">
    <text evidence="1">Cofactor biosynthesis; thiamine diphosphate biosynthesis.</text>
</comment>
<dbReference type="STRING" id="645274.SAMN04487901_10241"/>
<keyword evidence="2" id="KW-0784">Thiamine biosynthesis</keyword>
<sequence length="180" mass="20189">MIIVLTKPDFFAGEAERITALLTSGKADLIHIRKPQSSQYEVEQLLCDLPAVLYPRLVLHDHHPLAMRYGLRGVHLNRRNPNPPADWTGAVSISCHSFEELAEARKQSYAYMSLSPIFDSISKQGYHAAFTCKQIEEARLQGLIDERVMALGGVTFSKIEKIKQMGFGGAMILGDAWKQY</sequence>
<organism evidence="4 5">
    <name type="scientific">Prevotella communis</name>
    <dbReference type="NCBI Taxonomy" id="2913614"/>
    <lineage>
        <taxon>Bacteria</taxon>
        <taxon>Pseudomonadati</taxon>
        <taxon>Bacteroidota</taxon>
        <taxon>Bacteroidia</taxon>
        <taxon>Bacteroidales</taxon>
        <taxon>Prevotellaceae</taxon>
        <taxon>Prevotella</taxon>
    </lineage>
</organism>
<evidence type="ECO:0000259" key="3">
    <source>
        <dbReference type="Pfam" id="PF02581"/>
    </source>
</evidence>
<dbReference type="Pfam" id="PF02581">
    <property type="entry name" value="TMP-TENI"/>
    <property type="match status" value="1"/>
</dbReference>
<dbReference type="Gene3D" id="3.20.20.70">
    <property type="entry name" value="Aldolase class I"/>
    <property type="match status" value="1"/>
</dbReference>
<dbReference type="RefSeq" id="WP_091814343.1">
    <property type="nucleotide sequence ID" value="NZ_FNCQ01000002.1"/>
</dbReference>
<dbReference type="GO" id="GO:0004789">
    <property type="term" value="F:thiamine-phosphate diphosphorylase activity"/>
    <property type="evidence" value="ECO:0007669"/>
    <property type="project" value="TreeGrafter"/>
</dbReference>
<dbReference type="SUPFAM" id="SSF51391">
    <property type="entry name" value="Thiamin phosphate synthase"/>
    <property type="match status" value="1"/>
</dbReference>
<dbReference type="GO" id="GO:0005737">
    <property type="term" value="C:cytoplasm"/>
    <property type="evidence" value="ECO:0007669"/>
    <property type="project" value="TreeGrafter"/>
</dbReference>
<dbReference type="InterPro" id="IPR036206">
    <property type="entry name" value="ThiamineP_synth_sf"/>
</dbReference>
<dbReference type="PANTHER" id="PTHR20857">
    <property type="entry name" value="THIAMINE-PHOSPHATE PYROPHOSPHORYLASE"/>
    <property type="match status" value="1"/>
</dbReference>
<dbReference type="CDD" id="cd00564">
    <property type="entry name" value="TMP_TenI"/>
    <property type="match status" value="1"/>
</dbReference>
<dbReference type="InterPro" id="IPR013785">
    <property type="entry name" value="Aldolase_TIM"/>
</dbReference>
<accession>A0A1G7SXD0</accession>
<reference evidence="5" key="1">
    <citation type="submission" date="2016-10" db="EMBL/GenBank/DDBJ databases">
        <authorList>
            <person name="Varghese N."/>
            <person name="Submissions S."/>
        </authorList>
    </citation>
    <scope>NUCLEOTIDE SEQUENCE [LARGE SCALE GENOMIC DNA]</scope>
    <source>
        <strain evidence="5">BP1-148</strain>
    </source>
</reference>
<name>A0A1G7SXD0_9BACT</name>
<dbReference type="PANTHER" id="PTHR20857:SF15">
    <property type="entry name" value="THIAMINE-PHOSPHATE SYNTHASE"/>
    <property type="match status" value="1"/>
</dbReference>
<dbReference type="AlphaFoldDB" id="A0A1G7SXD0"/>
<gene>
    <name evidence="4" type="ORF">SAMN04487901_10241</name>
</gene>
<evidence type="ECO:0000313" key="5">
    <source>
        <dbReference type="Proteomes" id="UP000198779"/>
    </source>
</evidence>
<feature type="domain" description="Thiamine phosphate synthase/TenI" evidence="3">
    <location>
        <begin position="12"/>
        <end position="169"/>
    </location>
</feature>
<keyword evidence="5" id="KW-1185">Reference proteome</keyword>
<evidence type="ECO:0000313" key="4">
    <source>
        <dbReference type="EMBL" id="SDG27727.1"/>
    </source>
</evidence>
<protein>
    <submittedName>
        <fullName evidence="4">Thiamine-phosphate pyrophosphorylase</fullName>
    </submittedName>
</protein>
<dbReference type="InterPro" id="IPR022998">
    <property type="entry name" value="ThiamineP_synth_TenI"/>
</dbReference>
<dbReference type="Proteomes" id="UP000198779">
    <property type="component" value="Unassembled WGS sequence"/>
</dbReference>
<evidence type="ECO:0000256" key="1">
    <source>
        <dbReference type="ARBA" id="ARBA00004948"/>
    </source>
</evidence>